<dbReference type="InterPro" id="IPR001387">
    <property type="entry name" value="Cro/C1-type_HTH"/>
</dbReference>
<feature type="compositionally biased region" description="Basic residues" evidence="1">
    <location>
        <begin position="91"/>
        <end position="107"/>
    </location>
</feature>
<dbReference type="GO" id="GO:0003677">
    <property type="term" value="F:DNA binding"/>
    <property type="evidence" value="ECO:0007669"/>
    <property type="project" value="InterPro"/>
</dbReference>
<name>A0A4R3XRX0_9PROT</name>
<dbReference type="Gene3D" id="1.10.260.40">
    <property type="entry name" value="lambda repressor-like DNA-binding domains"/>
    <property type="match status" value="1"/>
</dbReference>
<dbReference type="SMART" id="SM00530">
    <property type="entry name" value="HTH_XRE"/>
    <property type="match status" value="1"/>
</dbReference>
<reference evidence="3 4" key="1">
    <citation type="submission" date="2019-03" db="EMBL/GenBank/DDBJ databases">
        <title>Genomic Encyclopedia of Type Strains, Phase IV (KMG-IV): sequencing the most valuable type-strain genomes for metagenomic binning, comparative biology and taxonomic classification.</title>
        <authorList>
            <person name="Goeker M."/>
        </authorList>
    </citation>
    <scope>NUCLEOTIDE SEQUENCE [LARGE SCALE GENOMIC DNA]</scope>
    <source>
        <strain evidence="3 4">DSM 100309</strain>
    </source>
</reference>
<dbReference type="PROSITE" id="PS50943">
    <property type="entry name" value="HTH_CROC1"/>
    <property type="match status" value="1"/>
</dbReference>
<feature type="domain" description="HTH cro/C1-type" evidence="2">
    <location>
        <begin position="10"/>
        <end position="65"/>
    </location>
</feature>
<accession>A0A4R3XRX0</accession>
<feature type="region of interest" description="Disordered" evidence="1">
    <location>
        <begin position="82"/>
        <end position="107"/>
    </location>
</feature>
<dbReference type="EMBL" id="SMCO01000027">
    <property type="protein sequence ID" value="TCV81082.1"/>
    <property type="molecule type" value="Genomic_DNA"/>
</dbReference>
<dbReference type="Pfam" id="PF01381">
    <property type="entry name" value="HTH_3"/>
    <property type="match status" value="1"/>
</dbReference>
<evidence type="ECO:0000313" key="4">
    <source>
        <dbReference type="Proteomes" id="UP000295367"/>
    </source>
</evidence>
<protein>
    <submittedName>
        <fullName evidence="3">Helix-turn-helix protein</fullName>
    </submittedName>
</protein>
<gene>
    <name evidence="3" type="ORF">EDC63_12740</name>
</gene>
<dbReference type="Proteomes" id="UP000295367">
    <property type="component" value="Unassembled WGS sequence"/>
</dbReference>
<dbReference type="SUPFAM" id="SSF47413">
    <property type="entry name" value="lambda repressor-like DNA-binding domains"/>
    <property type="match status" value="1"/>
</dbReference>
<dbReference type="CDD" id="cd00093">
    <property type="entry name" value="HTH_XRE"/>
    <property type="match status" value="1"/>
</dbReference>
<evidence type="ECO:0000313" key="3">
    <source>
        <dbReference type="EMBL" id="TCV81082.1"/>
    </source>
</evidence>
<sequence length="107" mass="12157">MYLFELSEIFRTARIAAGLTQKDVSKLSRISTTTISDFERGNGLDIGVLTLSNMLRTVGLELAAIPCRRQTRTLDDVQRELDAELLPKPPARQRVRHKRGEKKALRH</sequence>
<dbReference type="AlphaFoldDB" id="A0A4R3XRX0"/>
<proteinExistence type="predicted"/>
<dbReference type="RefSeq" id="WP_124944939.1">
    <property type="nucleotide sequence ID" value="NZ_BHVT01000005.1"/>
</dbReference>
<keyword evidence="4" id="KW-1185">Reference proteome</keyword>
<evidence type="ECO:0000259" key="2">
    <source>
        <dbReference type="PROSITE" id="PS50943"/>
    </source>
</evidence>
<evidence type="ECO:0000256" key="1">
    <source>
        <dbReference type="SAM" id="MobiDB-lite"/>
    </source>
</evidence>
<dbReference type="InterPro" id="IPR010982">
    <property type="entry name" value="Lambda_DNA-bd_dom_sf"/>
</dbReference>
<dbReference type="OrthoDB" id="6897133at2"/>
<comment type="caution">
    <text evidence="3">The sequence shown here is derived from an EMBL/GenBank/DDBJ whole genome shotgun (WGS) entry which is preliminary data.</text>
</comment>
<organism evidence="3 4">
    <name type="scientific">Sulfurirhabdus autotrophica</name>
    <dbReference type="NCBI Taxonomy" id="1706046"/>
    <lineage>
        <taxon>Bacteria</taxon>
        <taxon>Pseudomonadati</taxon>
        <taxon>Pseudomonadota</taxon>
        <taxon>Betaproteobacteria</taxon>
        <taxon>Nitrosomonadales</taxon>
        <taxon>Sulfuricellaceae</taxon>
        <taxon>Sulfurirhabdus</taxon>
    </lineage>
</organism>